<evidence type="ECO:0000259" key="1">
    <source>
        <dbReference type="Pfam" id="PF25537"/>
    </source>
</evidence>
<evidence type="ECO:0000259" key="2">
    <source>
        <dbReference type="Pfam" id="PF25868"/>
    </source>
</evidence>
<evidence type="ECO:0000313" key="4">
    <source>
        <dbReference type="Proteomes" id="UP000324222"/>
    </source>
</evidence>
<evidence type="ECO:0000313" key="3">
    <source>
        <dbReference type="EMBL" id="MPC12178.1"/>
    </source>
</evidence>
<dbReference type="OrthoDB" id="6374728at2759"/>
<reference evidence="3 4" key="1">
    <citation type="submission" date="2019-05" db="EMBL/GenBank/DDBJ databases">
        <title>Another draft genome of Portunus trituberculatus and its Hox gene families provides insights of decapod evolution.</title>
        <authorList>
            <person name="Jeong J.-H."/>
            <person name="Song I."/>
            <person name="Kim S."/>
            <person name="Choi T."/>
            <person name="Kim D."/>
            <person name="Ryu S."/>
            <person name="Kim W."/>
        </authorList>
    </citation>
    <scope>NUCLEOTIDE SEQUENCE [LARGE SCALE GENOMIC DNA]</scope>
    <source>
        <tissue evidence="3">Muscle</tissue>
    </source>
</reference>
<feature type="domain" description="DUF7921" evidence="1">
    <location>
        <begin position="161"/>
        <end position="200"/>
    </location>
</feature>
<keyword evidence="4" id="KW-1185">Reference proteome</keyword>
<sequence length="388" mass="42852">MSDSASANQCHSLGRECRGDRVCRYRPFTSFLICSQEETLSPQLAVVGGANRALYSRSDSLEDLTEEEPRPVGVEARKVASTAQSDHTHPNAAPAAPFATFTTSATNRPEKYCEVLLHSETPPHIIEEGEKIRLYDGSTTDCSTLCVCQRHGQMQCMVLECTKEKACETTSGVYNHNSPAYQVSRGDCICYSGDFVCQRPREEDFNLPMGLFLMLGFSKKEEALLKSATGSGVAEAIPPLQQLFRSIAINLGEDCQLELIHHTENNVVLQARHSKLTVDPIHNSSVIYSQDMLHDERDRCEEPIHRVGAMFQHRSPRIHHDVRLSLFVLAEVIDNVPDHQRISNGSSGQSSSLAMRGYWWAWLAAAAVVLAASFQASHYSVAVATVAS</sequence>
<dbReference type="EMBL" id="VSRR010000201">
    <property type="protein sequence ID" value="MPC12178.1"/>
    <property type="molecule type" value="Genomic_DNA"/>
</dbReference>
<dbReference type="AlphaFoldDB" id="A0A5B7CSS4"/>
<name>A0A5B7CSS4_PORTR</name>
<feature type="domain" description="Fibronectin type I" evidence="2">
    <location>
        <begin position="115"/>
        <end position="159"/>
    </location>
</feature>
<dbReference type="InterPro" id="IPR059035">
    <property type="entry name" value="Fn1_3"/>
</dbReference>
<gene>
    <name evidence="3" type="ORF">E2C01_004856</name>
</gene>
<protein>
    <submittedName>
        <fullName evidence="3">Uncharacterized protein</fullName>
    </submittedName>
</protein>
<accession>A0A5B7CSS4</accession>
<dbReference type="Pfam" id="PF25868">
    <property type="entry name" value="Fn1_3"/>
    <property type="match status" value="1"/>
</dbReference>
<dbReference type="Pfam" id="PF25537">
    <property type="entry name" value="DUF7921"/>
    <property type="match status" value="1"/>
</dbReference>
<organism evidence="3 4">
    <name type="scientific">Portunus trituberculatus</name>
    <name type="common">Swimming crab</name>
    <name type="synonym">Neptunus trituberculatus</name>
    <dbReference type="NCBI Taxonomy" id="210409"/>
    <lineage>
        <taxon>Eukaryota</taxon>
        <taxon>Metazoa</taxon>
        <taxon>Ecdysozoa</taxon>
        <taxon>Arthropoda</taxon>
        <taxon>Crustacea</taxon>
        <taxon>Multicrustacea</taxon>
        <taxon>Malacostraca</taxon>
        <taxon>Eumalacostraca</taxon>
        <taxon>Eucarida</taxon>
        <taxon>Decapoda</taxon>
        <taxon>Pleocyemata</taxon>
        <taxon>Brachyura</taxon>
        <taxon>Eubrachyura</taxon>
        <taxon>Portunoidea</taxon>
        <taxon>Portunidae</taxon>
        <taxon>Portuninae</taxon>
        <taxon>Portunus</taxon>
    </lineage>
</organism>
<proteinExistence type="predicted"/>
<dbReference type="InterPro" id="IPR057681">
    <property type="entry name" value="DUF7921"/>
</dbReference>
<dbReference type="Proteomes" id="UP000324222">
    <property type="component" value="Unassembled WGS sequence"/>
</dbReference>
<comment type="caution">
    <text evidence="3">The sequence shown here is derived from an EMBL/GenBank/DDBJ whole genome shotgun (WGS) entry which is preliminary data.</text>
</comment>